<evidence type="ECO:0000313" key="2">
    <source>
        <dbReference type="EMBL" id="BBA48724.1"/>
    </source>
</evidence>
<reference evidence="2 3" key="1">
    <citation type="journal article" date="2017" name="Biosci. Biotechnol. Biochem.">
        <title>Identification and characterization of a sulfoglycosidase from Bifidobacterium bifidum implicated in mucin glycan utilization.</title>
        <authorList>
            <person name="Katoh T."/>
            <person name="Maeshibu T."/>
            <person name="Kikkawa K."/>
            <person name="Gotoh A."/>
            <person name="Tomabechi Y."/>
            <person name="Nakamura M."/>
            <person name="Liao W.-H."/>
            <person name="Yamaguchi M."/>
            <person name="Ashida H."/>
            <person name="Yamamoto K."/>
            <person name="Katayama T."/>
        </authorList>
    </citation>
    <scope>NUCLEOTIDE SEQUENCE [LARGE SCALE GENOMIC DNA]</scope>
    <source>
        <strain evidence="2 3">JCM 7004</strain>
    </source>
</reference>
<feature type="compositionally biased region" description="Basic residues" evidence="1">
    <location>
        <begin position="63"/>
        <end position="75"/>
    </location>
</feature>
<organism evidence="2 3">
    <name type="scientific">Bifidobacterium bifidum LMG 13195</name>
    <dbReference type="NCBI Taxonomy" id="1207542"/>
    <lineage>
        <taxon>Bacteria</taxon>
        <taxon>Bacillati</taxon>
        <taxon>Actinomycetota</taxon>
        <taxon>Actinomycetes</taxon>
        <taxon>Bifidobacteriales</taxon>
        <taxon>Bifidobacteriaceae</taxon>
        <taxon>Bifidobacterium</taxon>
    </lineage>
</organism>
<dbReference type="Proteomes" id="UP000262177">
    <property type="component" value="Chromosome"/>
</dbReference>
<evidence type="ECO:0000313" key="3">
    <source>
        <dbReference type="Proteomes" id="UP000262177"/>
    </source>
</evidence>
<name>A0A286TED6_BIFBI</name>
<dbReference type="EMBL" id="AP018131">
    <property type="protein sequence ID" value="BBA48724.1"/>
    <property type="molecule type" value="Genomic_DNA"/>
</dbReference>
<dbReference type="AlphaFoldDB" id="A0A286TED6"/>
<sequence>MPHVRYVGNVTSIIHTPAYTWSSKFQGRCNSLLAVTCGAGIHNGGRGSPRPAQAADPVGIRSQRSKSGWKKRSSP</sequence>
<evidence type="ECO:0000256" key="1">
    <source>
        <dbReference type="SAM" id="MobiDB-lite"/>
    </source>
</evidence>
<feature type="region of interest" description="Disordered" evidence="1">
    <location>
        <begin position="40"/>
        <end position="75"/>
    </location>
</feature>
<protein>
    <submittedName>
        <fullName evidence="2">Uncharacterized protein</fullName>
    </submittedName>
</protein>
<gene>
    <name evidence="2" type="ORF">BBJK_02557</name>
</gene>
<proteinExistence type="predicted"/>
<accession>A0A286TED6</accession>